<gene>
    <name evidence="8" type="ORF">DF3PB_2040002</name>
</gene>
<dbReference type="GO" id="GO:0051607">
    <property type="term" value="P:defense response to virus"/>
    <property type="evidence" value="ECO:0007669"/>
    <property type="project" value="UniProtKB-KW"/>
</dbReference>
<accession>A0A380TBU3</accession>
<keyword evidence="5" id="KW-0694">RNA-binding</keyword>
<keyword evidence="6" id="KW-0051">Antiviral defense</keyword>
<organism evidence="8">
    <name type="scientific">metagenome</name>
    <dbReference type="NCBI Taxonomy" id="256318"/>
    <lineage>
        <taxon>unclassified sequences</taxon>
        <taxon>metagenomes</taxon>
    </lineage>
</organism>
<dbReference type="AlphaFoldDB" id="A0A380TBU3"/>
<evidence type="ECO:0000256" key="6">
    <source>
        <dbReference type="ARBA" id="ARBA00023118"/>
    </source>
</evidence>
<evidence type="ECO:0000256" key="3">
    <source>
        <dbReference type="ARBA" id="ARBA00022759"/>
    </source>
</evidence>
<evidence type="ECO:0000313" key="8">
    <source>
        <dbReference type="EMBL" id="SUS05702.1"/>
    </source>
</evidence>
<dbReference type="GO" id="GO:0016787">
    <property type="term" value="F:hydrolase activity"/>
    <property type="evidence" value="ECO:0007669"/>
    <property type="project" value="UniProtKB-KW"/>
</dbReference>
<evidence type="ECO:0000256" key="5">
    <source>
        <dbReference type="ARBA" id="ARBA00022884"/>
    </source>
</evidence>
<sequence length="1202" mass="133808">MRIIRPYGRSATRPGAGDGAARVRVLRLREVPGGGGSAEREIAPFASSEDALVIAQWISTIDKIATKPKGDKKPTQAQRDLRDLRERLGKAGWDFIVEKKLLPGLAADADGYFKKLWDFKIAPYPDGTYTPPEGKQPPSPKGRWYARFAGDVAPEDVNAAEVAASIHEHLYTAAYRMADGRPNHPMGRIEARAASIAANSLSLERAGARERTWTDDDRRSYEEKGGNIAEQIRQAATAQESAHRRVGVDVAARVLHEAWPKLFDGEALSFKDARDRSPGLVDLHEAIRDRYSRTLKRHGKDQKAHGEHRRKVSTLLPATMEGLFALVDSTLENRDLAALVRLGKVIHYQAATAQDTPADVVNHWPAADAIAASHYWSSDGQAEIKRNEAFVRIWRHSLALARQTLVDWADPGGRINTDILLGGGITQAIGTCFDPRHHERKLKLLFGSRSALFTDSRDDAVKKETLRVALKGVADLRHSAFHFKGLGGFSQALHELSASGDVLAKIRDLWVEDIQGRAERLRQTMVGAHFDCFFKKEQNRKLFEAVIGAAGDVPLPRFRRLLERAHNIAGTGAIKLKLPPPANRLALQEQPARLCQYVALKLLYEHPFRGWLGGLDAATINGFIDRAVERTEQAARSINAGRNKDRRALITAKARALGRLADGERIQDFLERLTAETASEMRVQRGYASDAESAREQAGYIDELLCDVLAQAFETYLDQQGFRFVTHLRPDAAQPGSPVCALDSLSPAAVDTTVADWQAILYFLLHLVPVEEAGRLLHQIRKWDILAGKAEGAPLRTTKSNVAPITKALELYLDMHDAKFTGGEALQVIDDFKQLFANKALFDEVFPATAAGAEDERLPLRGLREILRFGNLERLLPIFQQHRISQVDVEKVRADENANSSSSPIADAQAKRETLHEKWSKKRKEFSESDRRAYVEALAFVMVHRHLAAQVRLVNHVRLHHLMMAVLGRLVDFSGLWERDLYFAMLALLSRQGLSPQQVFQGDGLNKLERGQVVEACRNLDLTVRADLAPHFGSPDSDFEALVRIRNTFAHFNMLRGNAAPDLTKCINDARELMAYDRKLKNAVAQAVIELLARDGFALRWTMDATSADHMLNCARVATRQAKHLGSESIRESLHGPCFVEMVAVLFGGQMSASDCDVSQLPLDLIDWEKVGRPREGGAGKRRIPQGKAHPGRRHRRKVPRE</sequence>
<feature type="region of interest" description="Disordered" evidence="7">
    <location>
        <begin position="1172"/>
        <end position="1202"/>
    </location>
</feature>
<protein>
    <submittedName>
        <fullName evidence="8">Uncharacterized protein</fullName>
    </submittedName>
</protein>
<dbReference type="InterPro" id="IPR053395">
    <property type="entry name" value="Cas13a_endoribonuclease"/>
</dbReference>
<evidence type="ECO:0000256" key="2">
    <source>
        <dbReference type="ARBA" id="ARBA00022737"/>
    </source>
</evidence>
<evidence type="ECO:0000256" key="4">
    <source>
        <dbReference type="ARBA" id="ARBA00022801"/>
    </source>
</evidence>
<keyword evidence="2" id="KW-0677">Repeat</keyword>
<dbReference type="EMBL" id="UIDG01000118">
    <property type="protein sequence ID" value="SUS05702.1"/>
    <property type="molecule type" value="Genomic_DNA"/>
</dbReference>
<dbReference type="GO" id="GO:0003723">
    <property type="term" value="F:RNA binding"/>
    <property type="evidence" value="ECO:0007669"/>
    <property type="project" value="UniProtKB-KW"/>
</dbReference>
<dbReference type="GO" id="GO:0004519">
    <property type="term" value="F:endonuclease activity"/>
    <property type="evidence" value="ECO:0007669"/>
    <property type="project" value="UniProtKB-KW"/>
</dbReference>
<name>A0A380TBU3_9ZZZZ</name>
<dbReference type="NCBIfam" id="NF038188">
    <property type="entry name" value="cas13A_C2c2"/>
    <property type="match status" value="1"/>
</dbReference>
<keyword evidence="3" id="KW-0255">Endonuclease</keyword>
<evidence type="ECO:0000256" key="1">
    <source>
        <dbReference type="ARBA" id="ARBA00022722"/>
    </source>
</evidence>
<feature type="compositionally biased region" description="Basic residues" evidence="7">
    <location>
        <begin position="1180"/>
        <end position="1202"/>
    </location>
</feature>
<reference evidence="8" key="1">
    <citation type="submission" date="2018-07" db="EMBL/GenBank/DDBJ databases">
        <authorList>
            <person name="Quirk P.G."/>
            <person name="Krulwich T.A."/>
        </authorList>
    </citation>
    <scope>NUCLEOTIDE SEQUENCE</scope>
</reference>
<evidence type="ECO:0000256" key="7">
    <source>
        <dbReference type="SAM" id="MobiDB-lite"/>
    </source>
</evidence>
<proteinExistence type="predicted"/>
<keyword evidence="1" id="KW-0540">Nuclease</keyword>
<keyword evidence="4" id="KW-0378">Hydrolase</keyword>